<dbReference type="Proteomes" id="UP000217446">
    <property type="component" value="Unassembled WGS sequence"/>
</dbReference>
<name>A0A286PHH4_STROL</name>
<organism evidence="1 2">
    <name type="scientific">Streptomyces olivochromogenes</name>
    <dbReference type="NCBI Taxonomy" id="1963"/>
    <lineage>
        <taxon>Bacteria</taxon>
        <taxon>Bacillati</taxon>
        <taxon>Actinomycetota</taxon>
        <taxon>Actinomycetes</taxon>
        <taxon>Kitasatosporales</taxon>
        <taxon>Streptomycetaceae</taxon>
        <taxon>Streptomyces</taxon>
    </lineage>
</organism>
<protein>
    <submittedName>
        <fullName evidence="1">Uncharacterized protein</fullName>
    </submittedName>
</protein>
<proteinExistence type="predicted"/>
<sequence>MSPRGYAARPYDEWSPDEQDTTVVTAAEIVPGTVVAWNYKPLLIVRTEEINLANWKTSFVQAWQAAGEPDHETWNGRPLYIHNRTDRTKDPLKVGTAPASWKYLVLPKHYAVCSHCGDLPPCREVFMDRVMAIEGKRIDFEMRLVHGACHGCGQAVTPREHSMLFPGDNLIRPDLGSNTAVFHTRHSCLPLALAYQERWLAADDSRTPRLGDGARQPRKRDQMT</sequence>
<dbReference type="EMBL" id="BDQI01000079">
    <property type="protein sequence ID" value="GAX59003.1"/>
    <property type="molecule type" value="Genomic_DNA"/>
</dbReference>
<reference evidence="2" key="1">
    <citation type="submission" date="2017-05" db="EMBL/GenBank/DDBJ databases">
        <title>Streptomyces olivochromogenes NBRC 3561 whole genome shotgun sequence.</title>
        <authorList>
            <person name="Dohra H."/>
            <person name="Kodani S."/>
        </authorList>
    </citation>
    <scope>NUCLEOTIDE SEQUENCE [LARGE SCALE GENOMIC DNA]</scope>
    <source>
        <strain evidence="2">NBRC 3561</strain>
    </source>
</reference>
<comment type="caution">
    <text evidence="1">The sequence shown here is derived from an EMBL/GenBank/DDBJ whole genome shotgun (WGS) entry which is preliminary data.</text>
</comment>
<dbReference type="AlphaFoldDB" id="A0A286PHH4"/>
<keyword evidence="2" id="KW-1185">Reference proteome</keyword>
<accession>A0A286PHH4</accession>
<evidence type="ECO:0000313" key="2">
    <source>
        <dbReference type="Proteomes" id="UP000217446"/>
    </source>
</evidence>
<dbReference type="RefSeq" id="WP_067382798.1">
    <property type="nucleotide sequence ID" value="NZ_BDQI01000079.1"/>
</dbReference>
<gene>
    <name evidence="1" type="ORF">SO3561_10578</name>
</gene>
<evidence type="ECO:0000313" key="1">
    <source>
        <dbReference type="EMBL" id="GAX59003.1"/>
    </source>
</evidence>